<feature type="compositionally biased region" description="Low complexity" evidence="2">
    <location>
        <begin position="588"/>
        <end position="602"/>
    </location>
</feature>
<dbReference type="AlphaFoldDB" id="A0A0N1I8E5"/>
<sequence length="1224" mass="134260">MDLTEEEMHRKGKDSFSMGPLLHRLERARERAAWCGRLAGDSTSRSRGGAQSAARRAAARAAAHPIFSSRPLYYRAAISAGVRQVRTRRHARLTAMERRRRPSEPMAKAVRRRDKPRERWLLTRKTWKYMSDAGRRLVPDGAQNRPEDLPRIEACFQEVCAREPRFLLWRKSSYPSALPRPRRKKRARGGSVRARSPSDDAPPRPTELLIGHTSGGRFDLAKLRRDFFAAPPPPPAVSAFSPAGKGPTDDDESVLVDLLRKYLKVEDEKEAPKLSEAEELVLAIRKYLARQAARGPVDADADPTRRSLLDTLGKYYSRTPTGNNAVQDLLTDKNLLKRLYQDLRKTKPYRGGRSGGIGGAGGFGPSGFGPGGFTGLASARSTLRSRIASGTRIYDGEDGLRSPPMSPPPLIEVISESLEDKYCDRATQTPPIPEEVLCELEAAYRERLEAATAPTSPTSPPPERKPARRRSSVDHDDVSQSVSDTIKRYLRMARKKSVDSEKVDRFKRINYDKNLRNIKPRVPGEVDDDGPHKGCQTEERWVLTYRELQFESAASTPTSPPSPTQSPSLLSSFLGRGVTSGVPTGGMQKSRSSGSVVQSVSKRLWRPRSRSSSRAAAAWAPQGSCSWTDGSGRCVRLADTSLLTLSEVERRALQQAALARLQQINLGTTIKIPEENSSAAVATKPKRRAYLLKRKALTTGFFDQSRAKDGDKDKESPGSVFGVPLAQCVEMERALRRQQHGGSRASLASLGALDKGDDSESCDSGEWWAGLEESGGPRVPGLVTACLAHLRRHGLRTLGLFRVSASKKRVRQLREEWERAQEAALDSAVCPHDVATLLKEFLRDLPDPLLCRDLYPAFLQTQKIRNRRLQWEALRLIVQLLPAAHRDTLSALLGFLAQLAAHAADDAQPGNKMDAANIATIFAPNILHRNKPNEAASAEQLSERADVINVVRQLVERQSELWALPAELLHEAYIHLAHSAPAVLDSLLLRRAECAEAAAVAGAGAECGEGGEARRVWSREQFLHGAAATAAPPPALLHGEKSYSRSRRSRDATSETSSGSLSSAMTIITRVRSSEECTGGGASEDECVITASLHIPVAQARRRSASGSSSSAKRDSAVGSSPSASASGASSPPASPPPLAPPAPHSRSDIDRLGALARERNTSDARAVVLRQHDESASRRVRREVTVRREERAEERTENRREERRETTLYKRGELISSAQTPPA</sequence>
<dbReference type="PROSITE" id="PS50238">
    <property type="entry name" value="RHOGAP"/>
    <property type="match status" value="1"/>
</dbReference>
<dbReference type="Gene3D" id="1.10.555.10">
    <property type="entry name" value="Rho GTPase activation protein"/>
    <property type="match status" value="1"/>
</dbReference>
<evidence type="ECO:0000259" key="3">
    <source>
        <dbReference type="PROSITE" id="PS50238"/>
    </source>
</evidence>
<dbReference type="InterPro" id="IPR000198">
    <property type="entry name" value="RhoGAP_dom"/>
</dbReference>
<dbReference type="InterPro" id="IPR037863">
    <property type="entry name" value="RHOGAP6/36"/>
</dbReference>
<evidence type="ECO:0000256" key="1">
    <source>
        <dbReference type="ARBA" id="ARBA00022468"/>
    </source>
</evidence>
<feature type="region of interest" description="Disordered" evidence="2">
    <location>
        <begin position="450"/>
        <end position="485"/>
    </location>
</feature>
<feature type="region of interest" description="Disordered" evidence="2">
    <location>
        <begin position="552"/>
        <end position="615"/>
    </location>
</feature>
<dbReference type="STRING" id="76193.A0A0N1I8E5"/>
<dbReference type="InterPro" id="IPR008936">
    <property type="entry name" value="Rho_GTPase_activation_prot"/>
</dbReference>
<feature type="compositionally biased region" description="Pro residues" evidence="2">
    <location>
        <begin position="1133"/>
        <end position="1144"/>
    </location>
</feature>
<dbReference type="SMART" id="SM00324">
    <property type="entry name" value="RhoGAP"/>
    <property type="match status" value="1"/>
</dbReference>
<feature type="compositionally biased region" description="Basic and acidic residues" evidence="2">
    <location>
        <begin position="1146"/>
        <end position="1163"/>
    </location>
</feature>
<gene>
    <name evidence="4" type="ORF">RR48_02484</name>
</gene>
<dbReference type="PANTHER" id="PTHR12635:SF7">
    <property type="entry name" value="RHO GTPASE ACTIVATING PROTEIN 6-RELATED"/>
    <property type="match status" value="1"/>
</dbReference>
<feature type="compositionally biased region" description="Basic and acidic residues" evidence="2">
    <location>
        <begin position="1038"/>
        <end position="1053"/>
    </location>
</feature>
<protein>
    <submittedName>
        <fullName evidence="4">Rho GTPase-activating protein 6</fullName>
    </submittedName>
</protein>
<evidence type="ECO:0000313" key="5">
    <source>
        <dbReference type="Proteomes" id="UP000053240"/>
    </source>
</evidence>
<dbReference type="InParanoid" id="A0A0N1I8E5"/>
<feature type="region of interest" description="Disordered" evidence="2">
    <location>
        <begin position="177"/>
        <end position="211"/>
    </location>
</feature>
<evidence type="ECO:0000313" key="4">
    <source>
        <dbReference type="EMBL" id="KPJ12201.1"/>
    </source>
</evidence>
<feature type="region of interest" description="Disordered" evidence="2">
    <location>
        <begin position="1028"/>
        <end position="1065"/>
    </location>
</feature>
<name>A0A0N1I8E5_PAPMA</name>
<feature type="region of interest" description="Disordered" evidence="2">
    <location>
        <begin position="1099"/>
        <end position="1224"/>
    </location>
</feature>
<reference evidence="4 5" key="1">
    <citation type="journal article" date="2015" name="Nat. Commun.">
        <title>Outbred genome sequencing and CRISPR/Cas9 gene editing in butterflies.</title>
        <authorList>
            <person name="Li X."/>
            <person name="Fan D."/>
            <person name="Zhang W."/>
            <person name="Liu G."/>
            <person name="Zhang L."/>
            <person name="Zhao L."/>
            <person name="Fang X."/>
            <person name="Chen L."/>
            <person name="Dong Y."/>
            <person name="Chen Y."/>
            <person name="Ding Y."/>
            <person name="Zhao R."/>
            <person name="Feng M."/>
            <person name="Zhu Y."/>
            <person name="Feng Y."/>
            <person name="Jiang X."/>
            <person name="Zhu D."/>
            <person name="Xiang H."/>
            <person name="Feng X."/>
            <person name="Li S."/>
            <person name="Wang J."/>
            <person name="Zhang G."/>
            <person name="Kronforst M.R."/>
            <person name="Wang W."/>
        </authorList>
    </citation>
    <scope>NUCLEOTIDE SEQUENCE [LARGE SCALE GENOMIC DNA]</scope>
    <source>
        <strain evidence="4">Ya'a_city_454_Pm</strain>
        <tissue evidence="4">Whole body</tissue>
    </source>
</reference>
<accession>A0A0N1I8E5</accession>
<dbReference type="GO" id="GO:0007165">
    <property type="term" value="P:signal transduction"/>
    <property type="evidence" value="ECO:0007669"/>
    <property type="project" value="InterPro"/>
</dbReference>
<dbReference type="GO" id="GO:0005096">
    <property type="term" value="F:GTPase activator activity"/>
    <property type="evidence" value="ECO:0007669"/>
    <property type="project" value="UniProtKB-KW"/>
</dbReference>
<feature type="compositionally biased region" description="Basic and acidic residues" evidence="2">
    <location>
        <begin position="1171"/>
        <end position="1214"/>
    </location>
</feature>
<keyword evidence="1" id="KW-0343">GTPase activation</keyword>
<dbReference type="Pfam" id="PF00620">
    <property type="entry name" value="RhoGAP"/>
    <property type="match status" value="1"/>
</dbReference>
<dbReference type="FunCoup" id="A0A0N1I8E5">
    <property type="interactions" value="1"/>
</dbReference>
<dbReference type="Proteomes" id="UP000053240">
    <property type="component" value="Unassembled WGS sequence"/>
</dbReference>
<evidence type="ECO:0000256" key="2">
    <source>
        <dbReference type="SAM" id="MobiDB-lite"/>
    </source>
</evidence>
<feature type="compositionally biased region" description="Low complexity" evidence="2">
    <location>
        <begin position="1054"/>
        <end position="1063"/>
    </location>
</feature>
<dbReference type="SUPFAM" id="SSF48350">
    <property type="entry name" value="GTPase activation domain, GAP"/>
    <property type="match status" value="1"/>
</dbReference>
<feature type="domain" description="Rho-GAP" evidence="3">
    <location>
        <begin position="769"/>
        <end position="962"/>
    </location>
</feature>
<keyword evidence="5" id="KW-1185">Reference proteome</keyword>
<dbReference type="PANTHER" id="PTHR12635">
    <property type="entry name" value="RHO-GTPASE-ACTIVATING PROTEIN 6 FAMILY MEMBER"/>
    <property type="match status" value="1"/>
</dbReference>
<dbReference type="EMBL" id="KQ460786">
    <property type="protein sequence ID" value="KPJ12201.1"/>
    <property type="molecule type" value="Genomic_DNA"/>
</dbReference>
<proteinExistence type="predicted"/>
<feature type="compositionally biased region" description="Low complexity" evidence="2">
    <location>
        <begin position="1105"/>
        <end position="1132"/>
    </location>
</feature>
<organism evidence="4 5">
    <name type="scientific">Papilio machaon</name>
    <name type="common">Old World swallowtail butterfly</name>
    <dbReference type="NCBI Taxonomy" id="76193"/>
    <lineage>
        <taxon>Eukaryota</taxon>
        <taxon>Metazoa</taxon>
        <taxon>Ecdysozoa</taxon>
        <taxon>Arthropoda</taxon>
        <taxon>Hexapoda</taxon>
        <taxon>Insecta</taxon>
        <taxon>Pterygota</taxon>
        <taxon>Neoptera</taxon>
        <taxon>Endopterygota</taxon>
        <taxon>Lepidoptera</taxon>
        <taxon>Glossata</taxon>
        <taxon>Ditrysia</taxon>
        <taxon>Papilionoidea</taxon>
        <taxon>Papilionidae</taxon>
        <taxon>Papilioninae</taxon>
        <taxon>Papilio</taxon>
    </lineage>
</organism>